<keyword evidence="3" id="KW-1185">Reference proteome</keyword>
<dbReference type="Proteomes" id="UP000799291">
    <property type="component" value="Unassembled WGS sequence"/>
</dbReference>
<feature type="signal peptide" evidence="1">
    <location>
        <begin position="1"/>
        <end position="25"/>
    </location>
</feature>
<dbReference type="EMBL" id="MU005577">
    <property type="protein sequence ID" value="KAF2686076.1"/>
    <property type="molecule type" value="Genomic_DNA"/>
</dbReference>
<organism evidence="2 3">
    <name type="scientific">Lentithecium fluviatile CBS 122367</name>
    <dbReference type="NCBI Taxonomy" id="1168545"/>
    <lineage>
        <taxon>Eukaryota</taxon>
        <taxon>Fungi</taxon>
        <taxon>Dikarya</taxon>
        <taxon>Ascomycota</taxon>
        <taxon>Pezizomycotina</taxon>
        <taxon>Dothideomycetes</taxon>
        <taxon>Pleosporomycetidae</taxon>
        <taxon>Pleosporales</taxon>
        <taxon>Massarineae</taxon>
        <taxon>Lentitheciaceae</taxon>
        <taxon>Lentithecium</taxon>
    </lineage>
</organism>
<protein>
    <submittedName>
        <fullName evidence="2">Uncharacterized protein</fullName>
    </submittedName>
</protein>
<evidence type="ECO:0000313" key="3">
    <source>
        <dbReference type="Proteomes" id="UP000799291"/>
    </source>
</evidence>
<feature type="chain" id="PRO_5026321063" evidence="1">
    <location>
        <begin position="26"/>
        <end position="108"/>
    </location>
</feature>
<keyword evidence="1" id="KW-0732">Signal</keyword>
<dbReference type="OrthoDB" id="10448388at2759"/>
<reference evidence="2" key="1">
    <citation type="journal article" date="2020" name="Stud. Mycol.">
        <title>101 Dothideomycetes genomes: a test case for predicting lifestyles and emergence of pathogens.</title>
        <authorList>
            <person name="Haridas S."/>
            <person name="Albert R."/>
            <person name="Binder M."/>
            <person name="Bloem J."/>
            <person name="Labutti K."/>
            <person name="Salamov A."/>
            <person name="Andreopoulos B."/>
            <person name="Baker S."/>
            <person name="Barry K."/>
            <person name="Bills G."/>
            <person name="Bluhm B."/>
            <person name="Cannon C."/>
            <person name="Castanera R."/>
            <person name="Culley D."/>
            <person name="Daum C."/>
            <person name="Ezra D."/>
            <person name="Gonzalez J."/>
            <person name="Henrissat B."/>
            <person name="Kuo A."/>
            <person name="Liang C."/>
            <person name="Lipzen A."/>
            <person name="Lutzoni F."/>
            <person name="Magnuson J."/>
            <person name="Mondo S."/>
            <person name="Nolan M."/>
            <person name="Ohm R."/>
            <person name="Pangilinan J."/>
            <person name="Park H.-J."/>
            <person name="Ramirez L."/>
            <person name="Alfaro M."/>
            <person name="Sun H."/>
            <person name="Tritt A."/>
            <person name="Yoshinaga Y."/>
            <person name="Zwiers L.-H."/>
            <person name="Turgeon B."/>
            <person name="Goodwin S."/>
            <person name="Spatafora J."/>
            <person name="Crous P."/>
            <person name="Grigoriev I."/>
        </authorList>
    </citation>
    <scope>NUCLEOTIDE SEQUENCE</scope>
    <source>
        <strain evidence="2">CBS 122367</strain>
    </source>
</reference>
<sequence>MAQFSTLKNTFARFVFLLLAGSVIAAGPTERRNPGTDSLAECFFNEVPNFKDGAKPSIPVIKKCMESLNHKRSIYRRGAEVGGATPEEEDLVATDYIIDGGEKNHVVD</sequence>
<gene>
    <name evidence="2" type="ORF">K458DRAFT_429989</name>
</gene>
<dbReference type="AlphaFoldDB" id="A0A6G1J6D9"/>
<name>A0A6G1J6D9_9PLEO</name>
<proteinExistence type="predicted"/>
<evidence type="ECO:0000313" key="2">
    <source>
        <dbReference type="EMBL" id="KAF2686076.1"/>
    </source>
</evidence>
<evidence type="ECO:0000256" key="1">
    <source>
        <dbReference type="SAM" id="SignalP"/>
    </source>
</evidence>
<accession>A0A6G1J6D9</accession>